<gene>
    <name evidence="9" type="ORF">DL762_002625</name>
</gene>
<dbReference type="InterPro" id="IPR001128">
    <property type="entry name" value="Cyt_P450"/>
</dbReference>
<proteinExistence type="inferred from homology"/>
<dbReference type="InterPro" id="IPR011013">
    <property type="entry name" value="Gal_mutarotase_sf_dom"/>
</dbReference>
<feature type="chain" id="PRO_5047271348" description="Rhamnogalacturonan endolyase" evidence="6">
    <location>
        <begin position="21"/>
        <end position="1037"/>
    </location>
</feature>
<dbReference type="SUPFAM" id="SSF49785">
    <property type="entry name" value="Galactose-binding domain-like"/>
    <property type="match status" value="1"/>
</dbReference>
<dbReference type="InterPro" id="IPR008979">
    <property type="entry name" value="Galactose-bd-like_sf"/>
</dbReference>
<dbReference type="InterPro" id="IPR029411">
    <property type="entry name" value="RG-lyase_III"/>
</dbReference>
<dbReference type="PRINTS" id="PR00463">
    <property type="entry name" value="EP450I"/>
</dbReference>
<comment type="cofactor">
    <cofactor evidence="1">
        <name>heme</name>
        <dbReference type="ChEBI" id="CHEBI:30413"/>
    </cofactor>
</comment>
<keyword evidence="3" id="KW-0349">Heme</keyword>
<dbReference type="Proteomes" id="UP000294003">
    <property type="component" value="Unassembled WGS sequence"/>
</dbReference>
<evidence type="ECO:0000256" key="2">
    <source>
        <dbReference type="ARBA" id="ARBA00010617"/>
    </source>
</evidence>
<evidence type="ECO:0008006" key="11">
    <source>
        <dbReference type="Google" id="ProtNLM"/>
    </source>
</evidence>
<evidence type="ECO:0000313" key="9">
    <source>
        <dbReference type="EMBL" id="RYO90490.1"/>
    </source>
</evidence>
<evidence type="ECO:0000256" key="1">
    <source>
        <dbReference type="ARBA" id="ARBA00001971"/>
    </source>
</evidence>
<dbReference type="InterPro" id="IPR050121">
    <property type="entry name" value="Cytochrome_P450_monoxygenase"/>
</dbReference>
<dbReference type="SUPFAM" id="SSF74650">
    <property type="entry name" value="Galactose mutarotase-like"/>
    <property type="match status" value="1"/>
</dbReference>
<dbReference type="InterPro" id="IPR029413">
    <property type="entry name" value="RG-lyase_II"/>
</dbReference>
<dbReference type="EMBL" id="QJNS01000055">
    <property type="protein sequence ID" value="RYO90490.1"/>
    <property type="molecule type" value="Genomic_DNA"/>
</dbReference>
<dbReference type="CDD" id="cd10317">
    <property type="entry name" value="RGL4_C"/>
    <property type="match status" value="1"/>
</dbReference>
<dbReference type="Gene3D" id="2.70.98.10">
    <property type="match status" value="1"/>
</dbReference>
<evidence type="ECO:0000256" key="4">
    <source>
        <dbReference type="ARBA" id="ARBA00022723"/>
    </source>
</evidence>
<dbReference type="Pfam" id="PF00067">
    <property type="entry name" value="p450"/>
    <property type="match status" value="1"/>
</dbReference>
<comment type="caution">
    <text evidence="9">The sequence shown here is derived from an EMBL/GenBank/DDBJ whole genome shotgun (WGS) entry which is preliminary data.</text>
</comment>
<evidence type="ECO:0000256" key="5">
    <source>
        <dbReference type="ARBA" id="ARBA00023004"/>
    </source>
</evidence>
<dbReference type="CDD" id="cd10316">
    <property type="entry name" value="RGL4_M"/>
    <property type="match status" value="1"/>
</dbReference>
<dbReference type="SUPFAM" id="SSF48264">
    <property type="entry name" value="Cytochrome P450"/>
    <property type="match status" value="1"/>
</dbReference>
<reference evidence="9 10" key="1">
    <citation type="submission" date="2018-06" db="EMBL/GenBank/DDBJ databases">
        <title>Complete Genomes of Monosporascus.</title>
        <authorList>
            <person name="Robinson A.J."/>
            <person name="Natvig D.O."/>
        </authorList>
    </citation>
    <scope>NUCLEOTIDE SEQUENCE [LARGE SCALE GENOMIC DNA]</scope>
    <source>
        <strain evidence="9 10">CBS 609.92</strain>
    </source>
</reference>
<protein>
    <recommendedName>
        <fullName evidence="11">Rhamnogalacturonan endolyase</fullName>
    </recommendedName>
</protein>
<evidence type="ECO:0000256" key="6">
    <source>
        <dbReference type="SAM" id="SignalP"/>
    </source>
</evidence>
<feature type="signal peptide" evidence="6">
    <location>
        <begin position="1"/>
        <end position="20"/>
    </location>
</feature>
<feature type="domain" description="Rhamnogalacturonan lyase" evidence="7">
    <location>
        <begin position="450"/>
        <end position="662"/>
    </location>
</feature>
<dbReference type="CDD" id="cd10320">
    <property type="entry name" value="RGL4_N"/>
    <property type="match status" value="1"/>
</dbReference>
<feature type="domain" description="Rhamnogalacturonan lyase" evidence="8">
    <location>
        <begin position="359"/>
        <end position="434"/>
    </location>
</feature>
<dbReference type="InterPro" id="IPR014718">
    <property type="entry name" value="GH-type_carb-bd"/>
</dbReference>
<keyword evidence="4" id="KW-0479">Metal-binding</keyword>
<keyword evidence="5" id="KW-0408">Iron</keyword>
<dbReference type="Gene3D" id="1.10.630.10">
    <property type="entry name" value="Cytochrome P450"/>
    <property type="match status" value="1"/>
</dbReference>
<dbReference type="Gene3D" id="2.60.40.1120">
    <property type="entry name" value="Carboxypeptidase-like, regulatory domain"/>
    <property type="match status" value="1"/>
</dbReference>
<dbReference type="Gene3D" id="2.60.120.260">
    <property type="entry name" value="Galactose-binding domain-like"/>
    <property type="match status" value="1"/>
</dbReference>
<organism evidence="9 10">
    <name type="scientific">Monosporascus cannonballus</name>
    <dbReference type="NCBI Taxonomy" id="155416"/>
    <lineage>
        <taxon>Eukaryota</taxon>
        <taxon>Fungi</taxon>
        <taxon>Dikarya</taxon>
        <taxon>Ascomycota</taxon>
        <taxon>Pezizomycotina</taxon>
        <taxon>Sordariomycetes</taxon>
        <taxon>Xylariomycetidae</taxon>
        <taxon>Xylariales</taxon>
        <taxon>Xylariales incertae sedis</taxon>
        <taxon>Monosporascus</taxon>
    </lineage>
</organism>
<accession>A0ABY0HHA1</accession>
<evidence type="ECO:0000259" key="8">
    <source>
        <dbReference type="Pfam" id="PF14686"/>
    </source>
</evidence>
<dbReference type="PANTHER" id="PTHR24305:SF232">
    <property type="entry name" value="P450, PUTATIVE (EUROFUNG)-RELATED"/>
    <property type="match status" value="1"/>
</dbReference>
<dbReference type="Pfam" id="PF14686">
    <property type="entry name" value="fn3_3"/>
    <property type="match status" value="1"/>
</dbReference>
<dbReference type="InterPro" id="IPR002401">
    <property type="entry name" value="Cyt_P450_E_grp-I"/>
</dbReference>
<keyword evidence="10" id="KW-1185">Reference proteome</keyword>
<evidence type="ECO:0000259" key="7">
    <source>
        <dbReference type="Pfam" id="PF14683"/>
    </source>
</evidence>
<evidence type="ECO:0000256" key="3">
    <source>
        <dbReference type="ARBA" id="ARBA00022617"/>
    </source>
</evidence>
<sequence>MFAFGFKAAALAALFTQATALLDARETDTQYMLENDRLHVAVGKSTGQMVEVVLDGQDLLGPVKGNTGKGPYVDCSCVPRGFWTPGGSNLKRFELYKGVDGTGTPYGGVMMEDRYAETNQTIAQWWFLREGEMGLHLFTRVAYYNEARPFLRGLGELRTLFRPNTPLWTHLSGSDGNWAPIPSRGANANAITVQDATTYLGNTTDDAYVQQYSDYFTKYTFTEAWRDHDVHGQYADGSTSSDGNTYGAWLVHNTRETYYGGPLHADLIVDGIVYNYMVSGHYGAPTPNITHGFDRIWGPQYYHFNKGGPNATLAELRADAAQYADPEWNAEFYDSIAEHVPHYAPSSRRTTFRATIELPEGAERPIAVLSENGQDFQLNVFNQDSLQYWADVDPATGAVEIPRVREGTYRLTVYADGIFGWFIQDDVEVSKSEEEARQFRWEPESAGREVWRIGVPDKSAGEFKHGYAPDTSKPLQPEQYRIYWAKWDFPTDFPEGVVFTIGESDEAEDFNYVHWSVFFGYANFLRPEPYYENVNNWTIRFDLGANDLRNASTGTLTVQFAGVKTANGNNKWAELPNEPYSNLPYTVALNGKDVETWVIPKIRSGSCGVRSGVICQNFDHKFEFPAGALKEGTNEFVLSLPFNATNKETALLPGTTYVQYDALSDVPGPLLASVSRLWHVYHFILGDQMVEFVKLHDKHGHFVRIADDEVSVSHPDGGYWYAGVRNPDYRFIAPFTVTDPKAKMELSKMLSSGFTLSNILQSEEAVDRTVEYLLGWLGKYSETQQPIELDLFLRYTVFDLLGEVVFSKPFGFIREGRDIGGAVATATASSFTVVFGYYRRLCTLFLMNPLTTWLQILPTSQLLNTAMETLKAMQQYPDRLTLQNIQAQATNFMAAGSETAATALQAFIYFMIRHPKALARVHEEMEVAVRNGLCRTRVVTYADAQKLPYLQACIKEALRFYSPVSMPLPRVAPQGGIVIGDRTFPAGTILSICTWVVHLSKEIWGPDAREFNPDRWFRTGATELEKKYFIPFHQSVQ</sequence>
<dbReference type="Pfam" id="PF14683">
    <property type="entry name" value="CBM-like"/>
    <property type="match status" value="1"/>
</dbReference>
<keyword evidence="6" id="KW-0732">Signal</keyword>
<comment type="similarity">
    <text evidence="2">Belongs to the cytochrome P450 family.</text>
</comment>
<evidence type="ECO:0000313" key="10">
    <source>
        <dbReference type="Proteomes" id="UP000294003"/>
    </source>
</evidence>
<dbReference type="PANTHER" id="PTHR24305">
    <property type="entry name" value="CYTOCHROME P450"/>
    <property type="match status" value="1"/>
</dbReference>
<dbReference type="InterPro" id="IPR036396">
    <property type="entry name" value="Cyt_P450_sf"/>
</dbReference>
<name>A0ABY0HHA1_9PEZI</name>